<feature type="domain" description="D-glutamate cyclase-like C-terminal" evidence="2">
    <location>
        <begin position="617"/>
        <end position="970"/>
    </location>
</feature>
<dbReference type="EMBL" id="QAYG01000011">
    <property type="protein sequence ID" value="PTW56633.1"/>
    <property type="molecule type" value="Genomic_DNA"/>
</dbReference>
<organism evidence="3 4">
    <name type="scientific">Breoghania corrubedonensis</name>
    <dbReference type="NCBI Taxonomy" id="665038"/>
    <lineage>
        <taxon>Bacteria</taxon>
        <taxon>Pseudomonadati</taxon>
        <taxon>Pseudomonadota</taxon>
        <taxon>Alphaproteobacteria</taxon>
        <taxon>Hyphomicrobiales</taxon>
        <taxon>Stappiaceae</taxon>
        <taxon>Breoghania</taxon>
    </lineage>
</organism>
<dbReference type="InterPro" id="IPR025504">
    <property type="entry name" value="GLUCM_C"/>
</dbReference>
<protein>
    <submittedName>
        <fullName evidence="3">Uncharacterized protein DUF4392</fullName>
    </submittedName>
</protein>
<keyword evidence="4" id="KW-1185">Reference proteome</keyword>
<reference evidence="3 4" key="1">
    <citation type="submission" date="2018-04" db="EMBL/GenBank/DDBJ databases">
        <title>Genomic Encyclopedia of Archaeal and Bacterial Type Strains, Phase II (KMG-II): from individual species to whole genera.</title>
        <authorList>
            <person name="Goeker M."/>
        </authorList>
    </citation>
    <scope>NUCLEOTIDE SEQUENCE [LARGE SCALE GENOMIC DNA]</scope>
    <source>
        <strain evidence="3 4">DSM 23382</strain>
    </source>
</reference>
<name>A0A2T5UYQ0_9HYPH</name>
<evidence type="ECO:0000313" key="4">
    <source>
        <dbReference type="Proteomes" id="UP000244081"/>
    </source>
</evidence>
<comment type="caution">
    <text evidence="3">The sequence shown here is derived from an EMBL/GenBank/DDBJ whole genome shotgun (WGS) entry which is preliminary data.</text>
</comment>
<dbReference type="OrthoDB" id="1668885at2"/>
<feature type="region of interest" description="Disordered" evidence="1">
    <location>
        <begin position="973"/>
        <end position="1013"/>
    </location>
</feature>
<dbReference type="Proteomes" id="UP000244081">
    <property type="component" value="Unassembled WGS sequence"/>
</dbReference>
<dbReference type="Gene3D" id="3.90.1640.20">
    <property type="entry name" value="TON_0340"/>
    <property type="match status" value="2"/>
</dbReference>
<evidence type="ECO:0000313" key="3">
    <source>
        <dbReference type="EMBL" id="PTW56633.1"/>
    </source>
</evidence>
<dbReference type="AlphaFoldDB" id="A0A2T5UYQ0"/>
<proteinExistence type="predicted"/>
<evidence type="ECO:0000256" key="1">
    <source>
        <dbReference type="SAM" id="MobiDB-lite"/>
    </source>
</evidence>
<gene>
    <name evidence="3" type="ORF">C8N35_11196</name>
</gene>
<dbReference type="Pfam" id="PF14336">
    <property type="entry name" value="GLUCM-like_C"/>
    <property type="match status" value="1"/>
</dbReference>
<accession>A0A2T5UYQ0</accession>
<evidence type="ECO:0000259" key="2">
    <source>
        <dbReference type="Pfam" id="PF14336"/>
    </source>
</evidence>
<sequence length="1026" mass="109154">MCFVEIGSKQSMNAAYNVSRSEASQSRAVDESQVRQSQDKLKFALLDSGMGGGMTAALLGGEVRQLGSYFCLPIGDKQPAVAEAYTAVMALWPMIMPLANSNGELDGKVAENVIIACNSASVRKEGAVDLMAKFCAQAAASDFEGVGDRESGKALPQLVKKGLEDLAKVVAEKTGGLGVEDFQAYFTGHVHEIVSKTAEKGALEAVGLLKEKSPDADPLLVRIDSTNGTAGSQAYPTKIRDALERMGGEVSDVEILGSTRNPGVGDTGDTITHHVISLRLNGEERTIVVEGRGNQPWVKAVEGGTVAAEGADLVRVSNENSEAALGNSIAQLRSNTPREGTDPAKAAGILAAMLGDNGRRVDDEGGQGVKPDLSMLCCTHYPAMKDALVASYGEDASQFIDQATIVRDLVHDDLEVPVDGNQEPLELALTVGSMNYGGADEKIRPSIANGFTSANVLADVLEQTMDGDSSNVVRSLGSVKVFHQNDNGGANVAKDARISNASTQGGSYQEAFELLHQMMVTGEQDIKRFYESQNLAINPAFGRNPESPDFNPEAPRFTFVGNERRDQRIQPNPERLSEGARTHHEELDAADMSAKLDRLGTVMTLGESRGIDKIAPLNDQGAQLKAATAQLMDVVIRNRDIADPTEREPVGIMTGFSVVRNEDRTRVAGENDGPPGAVLMGKTLVDQETPVVFVTDRSAQASLYSSLLGAGLAELTSEGKLFLELRKNDFAEDENGLGPHSLLEPQYVKVHDLVKVEIPQVDYPQIPPEALPLDDPDARETMISQRKAANREAVLATAETLKGMNVNTMISIERPSVTELDGGSYSMVAVDVAPFNPDLSPLLGSEDIGFAPFTIGIGDGGNELGTGGIQFMTSEGRDHEMLPFVKGGSVIGAKKDLATDVMLLSTVSNNGGMAVSMSLLAALAGDDDDVGVALDATIDAYNDTIAYLAENGMSIDGVNKENLNTVDGRRMGTRQEAGERWEATQGKVPLGIGPDYQTPDGKSGSPNDTSHNDTFLRFRNIFAPVN</sequence>